<gene>
    <name evidence="2" type="ORF">HPO_15311</name>
</gene>
<dbReference type="OrthoDB" id="7629110at2"/>
<dbReference type="EMBL" id="ARYM01000020">
    <property type="protein sequence ID" value="KCZ97413.1"/>
    <property type="molecule type" value="Genomic_DNA"/>
</dbReference>
<evidence type="ECO:0008006" key="4">
    <source>
        <dbReference type="Google" id="ProtNLM"/>
    </source>
</evidence>
<organism evidence="2 3">
    <name type="scientific">Hyphomonas polymorpha PS728</name>
    <dbReference type="NCBI Taxonomy" id="1280954"/>
    <lineage>
        <taxon>Bacteria</taxon>
        <taxon>Pseudomonadati</taxon>
        <taxon>Pseudomonadota</taxon>
        <taxon>Alphaproteobacteria</taxon>
        <taxon>Hyphomonadales</taxon>
        <taxon>Hyphomonadaceae</taxon>
        <taxon>Hyphomonas</taxon>
    </lineage>
</organism>
<comment type="caution">
    <text evidence="2">The sequence shown here is derived from an EMBL/GenBank/DDBJ whole genome shotgun (WGS) entry which is preliminary data.</text>
</comment>
<sequence length="201" mass="21586">MADDLGRRVKQVTGQAPGAPASAAAAPIDLSRIDPAIWRVLAGGEVHGPYTLGQIQQFAIEGRLHAASRISGGDDQPFLPIRDMPRLAEALAPAFAERARRRAEAANYLITARAPAPAEAALWRDLPACLDTLGKHMQPIPGTFLLRSARSLSEVRATLAEALPKTAQVFVLQTREARLGWVGFEEDMAAAVRPVWNAPLS</sequence>
<feature type="region of interest" description="Disordered" evidence="1">
    <location>
        <begin position="1"/>
        <end position="24"/>
    </location>
</feature>
<dbReference type="Proteomes" id="UP000027100">
    <property type="component" value="Unassembled WGS sequence"/>
</dbReference>
<dbReference type="PATRIC" id="fig|1280954.3.peg.3099"/>
<evidence type="ECO:0000313" key="2">
    <source>
        <dbReference type="EMBL" id="KCZ97413.1"/>
    </source>
</evidence>
<keyword evidence="3" id="KW-1185">Reference proteome</keyword>
<evidence type="ECO:0000256" key="1">
    <source>
        <dbReference type="SAM" id="MobiDB-lite"/>
    </source>
</evidence>
<reference evidence="2 3" key="1">
    <citation type="journal article" date="2014" name="Antonie Van Leeuwenhoek">
        <title>Hyphomonas beringensis sp. nov. and Hyphomonas chukchiensis sp. nov., isolated from surface seawater of the Bering Sea and Chukchi Sea.</title>
        <authorList>
            <person name="Li C."/>
            <person name="Lai Q."/>
            <person name="Li G."/>
            <person name="Dong C."/>
            <person name="Wang J."/>
            <person name="Liao Y."/>
            <person name="Shao Z."/>
        </authorList>
    </citation>
    <scope>NUCLEOTIDE SEQUENCE [LARGE SCALE GENOMIC DNA]</scope>
    <source>
        <strain evidence="2 3">PS728</strain>
    </source>
</reference>
<accession>A0A062VDD9</accession>
<protein>
    <recommendedName>
        <fullName evidence="4">GYF domain-containing protein</fullName>
    </recommendedName>
</protein>
<dbReference type="STRING" id="1280954.HPO_15311"/>
<dbReference type="RefSeq" id="WP_035600613.1">
    <property type="nucleotide sequence ID" value="NZ_ARYM01000020.1"/>
</dbReference>
<dbReference type="AlphaFoldDB" id="A0A062VDD9"/>
<evidence type="ECO:0000313" key="3">
    <source>
        <dbReference type="Proteomes" id="UP000027100"/>
    </source>
</evidence>
<name>A0A062VDD9_9PROT</name>
<proteinExistence type="predicted"/>